<dbReference type="Proteomes" id="UP000193900">
    <property type="component" value="Unassembled WGS sequence"/>
</dbReference>
<dbReference type="RefSeq" id="WP_085879693.1">
    <property type="nucleotide sequence ID" value="NZ_FWFZ01000015.1"/>
</dbReference>
<gene>
    <name evidence="2" type="ORF">ROA7023_02882</name>
</gene>
<organism evidence="2 3">
    <name type="scientific">Roseisalinus antarcticus</name>
    <dbReference type="NCBI Taxonomy" id="254357"/>
    <lineage>
        <taxon>Bacteria</taxon>
        <taxon>Pseudomonadati</taxon>
        <taxon>Pseudomonadota</taxon>
        <taxon>Alphaproteobacteria</taxon>
        <taxon>Rhodobacterales</taxon>
        <taxon>Roseobacteraceae</taxon>
        <taxon>Roseisalinus</taxon>
    </lineage>
</organism>
<reference evidence="2 3" key="1">
    <citation type="submission" date="2017-03" db="EMBL/GenBank/DDBJ databases">
        <authorList>
            <person name="Afonso C.L."/>
            <person name="Miller P.J."/>
            <person name="Scott M.A."/>
            <person name="Spackman E."/>
            <person name="Goraichik I."/>
            <person name="Dimitrov K.M."/>
            <person name="Suarez D.L."/>
            <person name="Swayne D.E."/>
        </authorList>
    </citation>
    <scope>NUCLEOTIDE SEQUENCE [LARGE SCALE GENOMIC DNA]</scope>
    <source>
        <strain evidence="2 3">CECT 7023</strain>
    </source>
</reference>
<dbReference type="InterPro" id="IPR037221">
    <property type="entry name" value="H-type_lectin_dom_sf"/>
</dbReference>
<evidence type="ECO:0000313" key="3">
    <source>
        <dbReference type="Proteomes" id="UP000193900"/>
    </source>
</evidence>
<dbReference type="OrthoDB" id="733404at2"/>
<keyword evidence="3" id="KW-1185">Reference proteome</keyword>
<protein>
    <submittedName>
        <fullName evidence="2">Uncharacterized protein</fullName>
    </submittedName>
</protein>
<proteinExistence type="predicted"/>
<dbReference type="AlphaFoldDB" id="A0A1Y5TDN4"/>
<evidence type="ECO:0000256" key="1">
    <source>
        <dbReference type="SAM" id="MobiDB-lite"/>
    </source>
</evidence>
<dbReference type="Gene3D" id="2.60.40.2080">
    <property type="match status" value="1"/>
</dbReference>
<name>A0A1Y5TDN4_9RHOB</name>
<sequence length="560" mass="59656">MNGAPGIGAVEAQSDIFGETGILSLTHVLQTVSLQRSYDNPVVIAFVATENGMQPVNVRMRDVGADELTLQLQEPNFLNVWHTDETVNYLVVEAGTWIVPDGTLLEAGTIESNKTSSKGFEQITFDAEFDSAPVVLSQVQTFNGRDFVTTRQRDADADSFQLTMQEEESQNDRHVTETIGWLAMEQGSGTAGEVSWLAGRTSGVGDGNATVELGASLDGGANAIAMLTSFAGKDPAWARGNGSTNTSFELSAEEDTSGDPETDHVPETADYFVFDQAGALSAAPLRNVAETGTFALSDEVRVLTLQRSYENPVVIAFVATENAADPVDVRVSDVSGNQLTFQLQEPTSAGGGHADETVNYIVIEAGTWILPDGTILEAGTLESSQLSWQGFEPVTFDAEFDEAPVILSQVQTANDTAFVTTRQRDADADGFRLTMQEKEALNDTHATETIGWLAMEQGSGTAGDVGWQAGSTSGVGHLNATVDLGQGPAGGVNAIAMLSSFAGRDTAWVRGNGSTAMTFDVSVQEETSLDAEMWHTSETVDYFVFDQAGIIGAYDYDLLL</sequence>
<feature type="region of interest" description="Disordered" evidence="1">
    <location>
        <begin position="241"/>
        <end position="262"/>
    </location>
</feature>
<feature type="compositionally biased region" description="Acidic residues" evidence="1">
    <location>
        <begin position="251"/>
        <end position="260"/>
    </location>
</feature>
<evidence type="ECO:0000313" key="2">
    <source>
        <dbReference type="EMBL" id="SLN61707.1"/>
    </source>
</evidence>
<dbReference type="EMBL" id="FWFZ01000015">
    <property type="protein sequence ID" value="SLN61707.1"/>
    <property type="molecule type" value="Genomic_DNA"/>
</dbReference>
<accession>A0A1Y5TDN4</accession>